<dbReference type="InterPro" id="IPR000086">
    <property type="entry name" value="NUDIX_hydrolase_dom"/>
</dbReference>
<dbReference type="SUPFAM" id="SSF55811">
    <property type="entry name" value="Nudix"/>
    <property type="match status" value="1"/>
</dbReference>
<dbReference type="RefSeq" id="WP_052950640.1">
    <property type="nucleotide sequence ID" value="NZ_FQVC01000008.1"/>
</dbReference>
<evidence type="ECO:0000259" key="1">
    <source>
        <dbReference type="PROSITE" id="PS51462"/>
    </source>
</evidence>
<proteinExistence type="predicted"/>
<dbReference type="AlphaFoldDB" id="A0A1M5BY02"/>
<protein>
    <submittedName>
        <fullName evidence="2">NUDIX domain-containing protein</fullName>
    </submittedName>
</protein>
<gene>
    <name evidence="2" type="ORF">SAMN02745223_02712</name>
</gene>
<dbReference type="Gene3D" id="3.90.79.10">
    <property type="entry name" value="Nucleoside Triphosphate Pyrophosphohydrolase"/>
    <property type="match status" value="1"/>
</dbReference>
<dbReference type="EMBL" id="FQVC01000008">
    <property type="protein sequence ID" value="SHF47296.1"/>
    <property type="molecule type" value="Genomic_DNA"/>
</dbReference>
<dbReference type="PROSITE" id="PS51462">
    <property type="entry name" value="NUDIX"/>
    <property type="match status" value="1"/>
</dbReference>
<reference evidence="2 3" key="1">
    <citation type="submission" date="2016-11" db="EMBL/GenBank/DDBJ databases">
        <authorList>
            <person name="Jaros S."/>
            <person name="Januszkiewicz K."/>
            <person name="Wedrychowicz H."/>
        </authorList>
    </citation>
    <scope>NUCLEOTIDE SEQUENCE [LARGE SCALE GENOMIC DNA]</scope>
    <source>
        <strain evidence="2 3">DSM 17137</strain>
    </source>
</reference>
<dbReference type="OrthoDB" id="9804442at2"/>
<sequence>MTAIGKACPVVLRHREDGTDIVVFRHPLAGMQLIKGSIEPGEKPGRTAQRELFEKSGVPTQAEGHLLGSDAEIADGQLWHFVLCPVADLPDSWSFRCFDDGGHLFAFSWHRLGTPMADADWDPVFVRAMASIERMLDEQAQVGL</sequence>
<evidence type="ECO:0000313" key="2">
    <source>
        <dbReference type="EMBL" id="SHF47296.1"/>
    </source>
</evidence>
<name>A0A1M5BY02_9HYPH</name>
<dbReference type="Proteomes" id="UP000184533">
    <property type="component" value="Unassembled WGS sequence"/>
</dbReference>
<dbReference type="InterPro" id="IPR015797">
    <property type="entry name" value="NUDIX_hydrolase-like_dom_sf"/>
</dbReference>
<evidence type="ECO:0000313" key="3">
    <source>
        <dbReference type="Proteomes" id="UP000184533"/>
    </source>
</evidence>
<feature type="domain" description="Nudix hydrolase" evidence="1">
    <location>
        <begin position="3"/>
        <end position="130"/>
    </location>
</feature>
<organism evidence="2 3">
    <name type="scientific">Devosia limi DSM 17137</name>
    <dbReference type="NCBI Taxonomy" id="1121477"/>
    <lineage>
        <taxon>Bacteria</taxon>
        <taxon>Pseudomonadati</taxon>
        <taxon>Pseudomonadota</taxon>
        <taxon>Alphaproteobacteria</taxon>
        <taxon>Hyphomicrobiales</taxon>
        <taxon>Devosiaceae</taxon>
        <taxon>Devosia</taxon>
    </lineage>
</organism>
<dbReference type="Pfam" id="PF00293">
    <property type="entry name" value="NUDIX"/>
    <property type="match status" value="1"/>
</dbReference>
<dbReference type="GO" id="GO:0003824">
    <property type="term" value="F:catalytic activity"/>
    <property type="evidence" value="ECO:0007669"/>
    <property type="project" value="UniProtKB-ARBA"/>
</dbReference>
<accession>A0A1M5BY02</accession>